<evidence type="ECO:0000313" key="4">
    <source>
        <dbReference type="Proteomes" id="UP000007635"/>
    </source>
</evidence>
<dbReference type="SMART" id="SM00409">
    <property type="entry name" value="IG"/>
    <property type="match status" value="2"/>
</dbReference>
<dbReference type="InterPro" id="IPR003599">
    <property type="entry name" value="Ig_sub"/>
</dbReference>
<feature type="transmembrane region" description="Helical" evidence="1">
    <location>
        <begin position="20"/>
        <end position="40"/>
    </location>
</feature>
<feature type="transmembrane region" description="Helical" evidence="1">
    <location>
        <begin position="253"/>
        <end position="274"/>
    </location>
</feature>
<reference evidence="3 4" key="1">
    <citation type="journal article" date="2021" name="G3 (Bethesda)">
        <title>Improved contiguity of the threespine stickleback genome using long-read sequencing.</title>
        <authorList>
            <person name="Nath S."/>
            <person name="Shaw D.E."/>
            <person name="White M.A."/>
        </authorList>
    </citation>
    <scope>NUCLEOTIDE SEQUENCE [LARGE SCALE GENOMIC DNA]</scope>
    <source>
        <strain evidence="3 4">Lake Benthic</strain>
    </source>
</reference>
<name>A0AAQ4S197_GASAC</name>
<reference evidence="3" key="2">
    <citation type="submission" date="2025-08" db="UniProtKB">
        <authorList>
            <consortium name="Ensembl"/>
        </authorList>
    </citation>
    <scope>IDENTIFICATION</scope>
</reference>
<reference evidence="3" key="3">
    <citation type="submission" date="2025-09" db="UniProtKB">
        <authorList>
            <consortium name="Ensembl"/>
        </authorList>
    </citation>
    <scope>IDENTIFICATION</scope>
</reference>
<dbReference type="Gene3D" id="2.60.40.10">
    <property type="entry name" value="Immunoglobulins"/>
    <property type="match status" value="1"/>
</dbReference>
<evidence type="ECO:0000256" key="1">
    <source>
        <dbReference type="SAM" id="Phobius"/>
    </source>
</evidence>
<dbReference type="SMART" id="SM00408">
    <property type="entry name" value="IGc2"/>
    <property type="match status" value="1"/>
</dbReference>
<dbReference type="PROSITE" id="PS50835">
    <property type="entry name" value="IG_LIKE"/>
    <property type="match status" value="1"/>
</dbReference>
<dbReference type="GeneTree" id="ENSGT00940000156392"/>
<dbReference type="PANTHER" id="PTHR44699:SF2">
    <property type="entry name" value="IMMUNOGLOBULIN SUPERFAMILY MEMBER 11-LIKE"/>
    <property type="match status" value="1"/>
</dbReference>
<dbReference type="SUPFAM" id="SSF48726">
    <property type="entry name" value="Immunoglobulin"/>
    <property type="match status" value="2"/>
</dbReference>
<dbReference type="PANTHER" id="PTHR44699">
    <property type="entry name" value="IMMUNOGLOBULIN SUPERFAMILY MEMBER 11"/>
    <property type="match status" value="1"/>
</dbReference>
<evidence type="ECO:0000313" key="3">
    <source>
        <dbReference type="Ensembl" id="ENSGACP00000068980.1"/>
    </source>
</evidence>
<keyword evidence="1" id="KW-1133">Transmembrane helix</keyword>
<protein>
    <submittedName>
        <fullName evidence="3">Zgc:165604</fullName>
    </submittedName>
</protein>
<proteinExistence type="predicted"/>
<keyword evidence="1" id="KW-0472">Membrane</keyword>
<dbReference type="Ensembl" id="ENSGACT00000071608.1">
    <property type="protein sequence ID" value="ENSGACP00000068980.1"/>
    <property type="gene ID" value="ENSGACG00000020649.2"/>
</dbReference>
<dbReference type="InterPro" id="IPR003598">
    <property type="entry name" value="Ig_sub2"/>
</dbReference>
<sequence>MHPCRQQCAAYAAYPPAASWALCLIGNVFYGAAAVVYVSLTNWTTSRPGDAPHRSKRSPLLSASAMGSSSGRWIVWTLCVCFTALQNGDRVRPRTGDRSALIHWPGIPWSADIALNDTRVPDAGTYRCMVTNPPEAADPGIGELELSVLAPPSLPECQWDGDIGTGGSVTLSCSVEDGVPRPEIRWDKVNPGGIALPINIEGDLSGSVQIVNVSSETSGLYRCSANNVLGTENCYVNVSVHAPPDRSSGLLQAVLIALSMSSVLAALLALVLWLHRTGQDGRGEEEEEQEEEEECYNEIRYTPSLMKRSFV</sequence>
<dbReference type="InterPro" id="IPR042758">
    <property type="entry name" value="IGSF11"/>
</dbReference>
<dbReference type="AlphaFoldDB" id="A0AAQ4S197"/>
<evidence type="ECO:0000259" key="2">
    <source>
        <dbReference type="PROSITE" id="PS50835"/>
    </source>
</evidence>
<organism evidence="3 4">
    <name type="scientific">Gasterosteus aculeatus aculeatus</name>
    <name type="common">three-spined stickleback</name>
    <dbReference type="NCBI Taxonomy" id="481459"/>
    <lineage>
        <taxon>Eukaryota</taxon>
        <taxon>Metazoa</taxon>
        <taxon>Chordata</taxon>
        <taxon>Craniata</taxon>
        <taxon>Vertebrata</taxon>
        <taxon>Euteleostomi</taxon>
        <taxon>Actinopterygii</taxon>
        <taxon>Neopterygii</taxon>
        <taxon>Teleostei</taxon>
        <taxon>Neoteleostei</taxon>
        <taxon>Acanthomorphata</taxon>
        <taxon>Eupercaria</taxon>
        <taxon>Perciformes</taxon>
        <taxon>Cottioidei</taxon>
        <taxon>Gasterosteales</taxon>
        <taxon>Gasterosteidae</taxon>
        <taxon>Gasterosteus</taxon>
    </lineage>
</organism>
<dbReference type="InterPro" id="IPR013783">
    <property type="entry name" value="Ig-like_fold"/>
</dbReference>
<feature type="domain" description="Ig-like" evidence="2">
    <location>
        <begin position="152"/>
        <end position="239"/>
    </location>
</feature>
<dbReference type="InterPro" id="IPR007110">
    <property type="entry name" value="Ig-like_dom"/>
</dbReference>
<keyword evidence="1" id="KW-0812">Transmembrane</keyword>
<dbReference type="Pfam" id="PF13927">
    <property type="entry name" value="Ig_3"/>
    <property type="match status" value="1"/>
</dbReference>
<keyword evidence="4" id="KW-1185">Reference proteome</keyword>
<accession>A0AAQ4S197</accession>
<dbReference type="InterPro" id="IPR036179">
    <property type="entry name" value="Ig-like_dom_sf"/>
</dbReference>
<dbReference type="Proteomes" id="UP000007635">
    <property type="component" value="Chromosome VII"/>
</dbReference>